<sequence>MSAPRGSAPHDSITLVPAEDSLAEVEGPEAPEAAEAERREAVVDPSAHGLRLDKWLVSLAPEFSRSYLQQLIEEGCVQIDARRATTASRKLQAGQRVEVELRPTPQSQAFRPEALPLGVVHEDDHVLVIDKPAGWVVHPAAGHWSGTVLNAVLAHHRGAMALPRAGIVHRLDKDTSGLMVIGKTLEAMTRLVRDIAARDVKREYLALVCGEVREPQRLARIEAPIGRDPQSRVRMAVVASGKPARTDVEVLGRGQGATGVRCRLHTGRTHQIRVHLAHCGFPLVADALYGGRSMFGLRRQALHAARLGFAHPITREPLEFVAPVPADLDSAWRAALGTAPPG</sequence>
<evidence type="ECO:0000259" key="7">
    <source>
        <dbReference type="SMART" id="SM00363"/>
    </source>
</evidence>
<dbReference type="EC" id="5.4.99.-" evidence="5"/>
<dbReference type="Pfam" id="PF01479">
    <property type="entry name" value="S4"/>
    <property type="match status" value="1"/>
</dbReference>
<dbReference type="PANTHER" id="PTHR21600">
    <property type="entry name" value="MITOCHONDRIAL RNA PSEUDOURIDINE SYNTHASE"/>
    <property type="match status" value="1"/>
</dbReference>
<dbReference type="CDD" id="cd02869">
    <property type="entry name" value="PseudoU_synth_RluA_like"/>
    <property type="match status" value="1"/>
</dbReference>
<feature type="domain" description="RNA-binding S4" evidence="7">
    <location>
        <begin position="50"/>
        <end position="110"/>
    </location>
</feature>
<keyword evidence="2 5" id="KW-0413">Isomerase</keyword>
<dbReference type="Pfam" id="PF00849">
    <property type="entry name" value="PseudoU_synth_2"/>
    <property type="match status" value="1"/>
</dbReference>
<dbReference type="RefSeq" id="WP_264891359.1">
    <property type="nucleotide sequence ID" value="NZ_CP110257.1"/>
</dbReference>
<dbReference type="SMART" id="SM00363">
    <property type="entry name" value="S4"/>
    <property type="match status" value="1"/>
</dbReference>
<evidence type="ECO:0000256" key="6">
    <source>
        <dbReference type="SAM" id="MobiDB-lite"/>
    </source>
</evidence>
<dbReference type="InterPro" id="IPR050188">
    <property type="entry name" value="RluA_PseudoU_synthase"/>
</dbReference>
<dbReference type="EMBL" id="CP110257">
    <property type="protein sequence ID" value="UZD53776.1"/>
    <property type="molecule type" value="Genomic_DNA"/>
</dbReference>
<dbReference type="InterPro" id="IPR002942">
    <property type="entry name" value="S4_RNA-bd"/>
</dbReference>
<dbReference type="InterPro" id="IPR006224">
    <property type="entry name" value="PsdUridine_synth_RluA-like_CS"/>
</dbReference>
<comment type="similarity">
    <text evidence="1 5">Belongs to the pseudouridine synthase RluA family.</text>
</comment>
<evidence type="ECO:0000256" key="4">
    <source>
        <dbReference type="PROSITE-ProRule" id="PRU00182"/>
    </source>
</evidence>
<evidence type="ECO:0000313" key="8">
    <source>
        <dbReference type="EMBL" id="UZD53776.1"/>
    </source>
</evidence>
<dbReference type="InterPro" id="IPR006225">
    <property type="entry name" value="PsdUridine_synth_RluC/D"/>
</dbReference>
<feature type="compositionally biased region" description="Acidic residues" evidence="6">
    <location>
        <begin position="21"/>
        <end position="34"/>
    </location>
</feature>
<keyword evidence="4" id="KW-0694">RNA-binding</keyword>
<comment type="catalytic activity">
    <reaction evidence="5">
        <text>a uridine in RNA = a pseudouridine in RNA</text>
        <dbReference type="Rhea" id="RHEA:48348"/>
        <dbReference type="Rhea" id="RHEA-COMP:12068"/>
        <dbReference type="Rhea" id="RHEA-COMP:12069"/>
        <dbReference type="ChEBI" id="CHEBI:65314"/>
        <dbReference type="ChEBI" id="CHEBI:65315"/>
    </reaction>
</comment>
<dbReference type="Gene3D" id="3.10.290.10">
    <property type="entry name" value="RNA-binding S4 domain"/>
    <property type="match status" value="1"/>
</dbReference>
<protein>
    <recommendedName>
        <fullName evidence="5">Pseudouridine synthase</fullName>
        <ecNumber evidence="5">5.4.99.-</ecNumber>
    </recommendedName>
</protein>
<dbReference type="Proteomes" id="UP001163266">
    <property type="component" value="Chromosome"/>
</dbReference>
<comment type="catalytic activity">
    <reaction evidence="3">
        <text>uridine(1911/1915/1917) in 23S rRNA = pseudouridine(1911/1915/1917) in 23S rRNA</text>
        <dbReference type="Rhea" id="RHEA:42524"/>
        <dbReference type="Rhea" id="RHEA-COMP:10097"/>
        <dbReference type="Rhea" id="RHEA-COMP:10098"/>
        <dbReference type="ChEBI" id="CHEBI:65314"/>
        <dbReference type="ChEBI" id="CHEBI:65315"/>
        <dbReference type="EC" id="5.4.99.23"/>
    </reaction>
</comment>
<comment type="function">
    <text evidence="5">Responsible for synthesis of pseudouridine from uracil.</text>
</comment>
<dbReference type="PROSITE" id="PS50889">
    <property type="entry name" value="S4"/>
    <property type="match status" value="1"/>
</dbReference>
<dbReference type="InterPro" id="IPR006145">
    <property type="entry name" value="PsdUridine_synth_RsuA/RluA"/>
</dbReference>
<dbReference type="CDD" id="cd00165">
    <property type="entry name" value="S4"/>
    <property type="match status" value="1"/>
</dbReference>
<keyword evidence="9" id="KW-1185">Reference proteome</keyword>
<reference evidence="8" key="1">
    <citation type="submission" date="2022-10" db="EMBL/GenBank/DDBJ databases">
        <title>Complete genome sequence of Schlegelella aquatica LMG 23380.</title>
        <authorList>
            <person name="Musilova J."/>
            <person name="Kourilova X."/>
            <person name="Bezdicek M."/>
            <person name="Hermankova K."/>
            <person name="Obruca S."/>
            <person name="Sedlar K."/>
        </authorList>
    </citation>
    <scope>NUCLEOTIDE SEQUENCE</scope>
    <source>
        <strain evidence="8">LMG 23380</strain>
    </source>
</reference>
<dbReference type="PROSITE" id="PS01129">
    <property type="entry name" value="PSI_RLU"/>
    <property type="match status" value="1"/>
</dbReference>
<dbReference type="NCBIfam" id="TIGR00005">
    <property type="entry name" value="rluA_subfam"/>
    <property type="match status" value="1"/>
</dbReference>
<dbReference type="SUPFAM" id="SSF55120">
    <property type="entry name" value="Pseudouridine synthase"/>
    <property type="match status" value="1"/>
</dbReference>
<dbReference type="PANTHER" id="PTHR21600:SF44">
    <property type="entry name" value="RIBOSOMAL LARGE SUBUNIT PSEUDOURIDINE SYNTHASE D"/>
    <property type="match status" value="1"/>
</dbReference>
<organism evidence="8 9">
    <name type="scientific">Caldimonas aquatica</name>
    <dbReference type="NCBI Taxonomy" id="376175"/>
    <lineage>
        <taxon>Bacteria</taxon>
        <taxon>Pseudomonadati</taxon>
        <taxon>Pseudomonadota</taxon>
        <taxon>Betaproteobacteria</taxon>
        <taxon>Burkholderiales</taxon>
        <taxon>Sphaerotilaceae</taxon>
        <taxon>Caldimonas</taxon>
    </lineage>
</organism>
<dbReference type="InterPro" id="IPR036986">
    <property type="entry name" value="S4_RNA-bd_sf"/>
</dbReference>
<gene>
    <name evidence="8" type="ORF">OMP39_08695</name>
</gene>
<feature type="region of interest" description="Disordered" evidence="6">
    <location>
        <begin position="1"/>
        <end position="38"/>
    </location>
</feature>
<evidence type="ECO:0000256" key="1">
    <source>
        <dbReference type="ARBA" id="ARBA00010876"/>
    </source>
</evidence>
<evidence type="ECO:0000256" key="3">
    <source>
        <dbReference type="ARBA" id="ARBA00036882"/>
    </source>
</evidence>
<dbReference type="SUPFAM" id="SSF55174">
    <property type="entry name" value="Alpha-L RNA-binding motif"/>
    <property type="match status" value="1"/>
</dbReference>
<evidence type="ECO:0000256" key="2">
    <source>
        <dbReference type="ARBA" id="ARBA00023235"/>
    </source>
</evidence>
<proteinExistence type="inferred from homology"/>
<evidence type="ECO:0000256" key="5">
    <source>
        <dbReference type="RuleBase" id="RU362028"/>
    </source>
</evidence>
<dbReference type="Gene3D" id="3.30.2350.10">
    <property type="entry name" value="Pseudouridine synthase"/>
    <property type="match status" value="1"/>
</dbReference>
<name>A0ABY6MMN4_9BURK</name>
<accession>A0ABY6MMN4</accession>
<evidence type="ECO:0000313" key="9">
    <source>
        <dbReference type="Proteomes" id="UP001163266"/>
    </source>
</evidence>
<dbReference type="InterPro" id="IPR020103">
    <property type="entry name" value="PsdUridine_synth_cat_dom_sf"/>
</dbReference>